<organism evidence="1">
    <name type="scientific">Pandoravirus neocaledonia</name>
    <dbReference type="NCBI Taxonomy" id="2107708"/>
    <lineage>
        <taxon>Viruses</taxon>
        <taxon>Pandoravirus</taxon>
    </lineage>
</organism>
<sequence>MEGHESTRHGLPADVGLPAELWWMIVERVDRAWQPVAAHVCSTWRRAVPNNQRCLDVLATFALCRIQTASRVPSRSAIVAWSLGVSRAS</sequence>
<name>A0A2U7UE64_9VIRU</name>
<reference evidence="1" key="1">
    <citation type="journal article" date="2018" name="Nat. Commun.">
        <title>Diversity and evolution of the emerging Pandoraviridae family.</title>
        <authorList>
            <person name="Legendre M."/>
            <person name="Fabre E."/>
            <person name="Poirot O."/>
            <person name="Jeudy S."/>
            <person name="Lartigue A."/>
            <person name="Alempic J.M."/>
            <person name="Beucher L."/>
            <person name="Philippe N."/>
            <person name="Bertaux L."/>
            <person name="Christo-Foroux E."/>
            <person name="Labadie K."/>
            <person name="Coute Y."/>
            <person name="Abergel C."/>
            <person name="Claverie J.M."/>
        </authorList>
    </citation>
    <scope>NUCLEOTIDE SEQUENCE [LARGE SCALE GENOMIC DNA]</scope>
    <source>
        <strain evidence="1">Neocaledonia</strain>
    </source>
</reference>
<protein>
    <submittedName>
        <fullName evidence="1">Uncharacterized protein</fullName>
    </submittedName>
</protein>
<gene>
    <name evidence="1" type="ORF">pneo_cds_1003</name>
</gene>
<proteinExistence type="predicted"/>
<dbReference type="RefSeq" id="YP_009482613.1">
    <property type="nucleotide sequence ID" value="NC_037666.1"/>
</dbReference>
<dbReference type="SUPFAM" id="SSF81383">
    <property type="entry name" value="F-box domain"/>
    <property type="match status" value="1"/>
</dbReference>
<dbReference type="KEGG" id="vg:36843323"/>
<dbReference type="EMBL" id="MG011690">
    <property type="protein sequence ID" value="AVK76610.1"/>
    <property type="molecule type" value="Genomic_DNA"/>
</dbReference>
<dbReference type="Proteomes" id="UP000249287">
    <property type="component" value="Segment"/>
</dbReference>
<dbReference type="InterPro" id="IPR036047">
    <property type="entry name" value="F-box-like_dom_sf"/>
</dbReference>
<evidence type="ECO:0000313" key="1">
    <source>
        <dbReference type="EMBL" id="AVK76610.1"/>
    </source>
</evidence>
<dbReference type="GeneID" id="36843323"/>
<accession>A0A2U7UE64</accession>